<sequence length="229" mass="23743">MRIYRREFLVAAAVLVALSGCTGVAADPTASPTAEPVAGPAIAVLTVGGTGVTAIDENGEEVSSLDYTSDGATTVAYLTAVFGSEPAVTTRPSDNSCHTEAARATWGDDAVELLYDFVGERTELPTGQYVQLTVKSATVGDVSIETPTGFSVGEPETELVASIPGVGTHVNSALPDNTYVDYEVAGGEYTDSNDADFGQDENEYWGAQAFVNGGVIAELWAPVVFQSAC</sequence>
<name>A0A841AP07_9MICO</name>
<protein>
    <submittedName>
        <fullName evidence="2">Uncharacterized protein</fullName>
    </submittedName>
</protein>
<dbReference type="RefSeq" id="WP_184235891.1">
    <property type="nucleotide sequence ID" value="NZ_JACHMJ010000001.1"/>
</dbReference>
<keyword evidence="3" id="KW-1185">Reference proteome</keyword>
<evidence type="ECO:0000313" key="2">
    <source>
        <dbReference type="EMBL" id="MBB5843333.1"/>
    </source>
</evidence>
<comment type="caution">
    <text evidence="2">The sequence shown here is derived from an EMBL/GenBank/DDBJ whole genome shotgun (WGS) entry which is preliminary data.</text>
</comment>
<reference evidence="2 3" key="1">
    <citation type="submission" date="2020-08" db="EMBL/GenBank/DDBJ databases">
        <title>Sequencing the genomes of 1000 actinobacteria strains.</title>
        <authorList>
            <person name="Klenk H.-P."/>
        </authorList>
    </citation>
    <scope>NUCLEOTIDE SEQUENCE [LARGE SCALE GENOMIC DNA]</scope>
    <source>
        <strain evidence="2 3">DSM 105784</strain>
    </source>
</reference>
<organism evidence="2 3">
    <name type="scientific">Conyzicola lurida</name>
    <dbReference type="NCBI Taxonomy" id="1172621"/>
    <lineage>
        <taxon>Bacteria</taxon>
        <taxon>Bacillati</taxon>
        <taxon>Actinomycetota</taxon>
        <taxon>Actinomycetes</taxon>
        <taxon>Micrococcales</taxon>
        <taxon>Microbacteriaceae</taxon>
        <taxon>Conyzicola</taxon>
    </lineage>
</organism>
<accession>A0A841AP07</accession>
<dbReference type="PROSITE" id="PS51257">
    <property type="entry name" value="PROKAR_LIPOPROTEIN"/>
    <property type="match status" value="1"/>
</dbReference>
<keyword evidence="1" id="KW-0732">Signal</keyword>
<evidence type="ECO:0000256" key="1">
    <source>
        <dbReference type="SAM" id="SignalP"/>
    </source>
</evidence>
<feature type="chain" id="PRO_5032306869" evidence="1">
    <location>
        <begin position="27"/>
        <end position="229"/>
    </location>
</feature>
<dbReference type="EMBL" id="JACHMJ010000001">
    <property type="protein sequence ID" value="MBB5843333.1"/>
    <property type="molecule type" value="Genomic_DNA"/>
</dbReference>
<feature type="signal peptide" evidence="1">
    <location>
        <begin position="1"/>
        <end position="26"/>
    </location>
</feature>
<dbReference type="Proteomes" id="UP000536685">
    <property type="component" value="Unassembled WGS sequence"/>
</dbReference>
<proteinExistence type="predicted"/>
<evidence type="ECO:0000313" key="3">
    <source>
        <dbReference type="Proteomes" id="UP000536685"/>
    </source>
</evidence>
<gene>
    <name evidence="2" type="ORF">HD599_001656</name>
</gene>
<dbReference type="AlphaFoldDB" id="A0A841AP07"/>